<gene>
    <name evidence="3" type="ORF">S01H4_42052</name>
</gene>
<dbReference type="Pfam" id="PF13424">
    <property type="entry name" value="TPR_12"/>
    <property type="match status" value="1"/>
</dbReference>
<accession>X1DF27</accession>
<dbReference type="EMBL" id="BART01023052">
    <property type="protein sequence ID" value="GAH03664.1"/>
    <property type="molecule type" value="Genomic_DNA"/>
</dbReference>
<dbReference type="SUPFAM" id="SSF48452">
    <property type="entry name" value="TPR-like"/>
    <property type="match status" value="1"/>
</dbReference>
<feature type="non-terminal residue" evidence="3">
    <location>
        <position position="269"/>
    </location>
</feature>
<reference evidence="3" key="1">
    <citation type="journal article" date="2014" name="Front. Microbiol.">
        <title>High frequency of phylogenetically diverse reductive dehalogenase-homologous genes in deep subseafloor sedimentary metagenomes.</title>
        <authorList>
            <person name="Kawai M."/>
            <person name="Futagami T."/>
            <person name="Toyoda A."/>
            <person name="Takaki Y."/>
            <person name="Nishi S."/>
            <person name="Hori S."/>
            <person name="Arai W."/>
            <person name="Tsubouchi T."/>
            <person name="Morono Y."/>
            <person name="Uchiyama I."/>
            <person name="Ito T."/>
            <person name="Fujiyama A."/>
            <person name="Inagaki F."/>
            <person name="Takami H."/>
        </authorList>
    </citation>
    <scope>NUCLEOTIDE SEQUENCE</scope>
    <source>
        <strain evidence="3">Expedition CK06-06</strain>
    </source>
</reference>
<evidence type="ECO:0000256" key="1">
    <source>
        <dbReference type="ARBA" id="ARBA00022737"/>
    </source>
</evidence>
<dbReference type="PANTHER" id="PTHR45641">
    <property type="entry name" value="TETRATRICOPEPTIDE REPEAT PROTEIN (AFU_ORTHOLOGUE AFUA_6G03870)"/>
    <property type="match status" value="1"/>
</dbReference>
<sequence length="269" mass="30808">MAILYNIEGKLDETLTYLQKGLELLKQVGAINELARLNINLGVVHHFSGNLNTSLSYYKEALKNFQKIGNNLTIATTIYNIGLIYNLQGKLRDALASYEFTIPIFQELNNISLITACYNSTGKVYFDLGLIEEAENYLSLVYQLKNKITPVSLSKTLFYLVQVLIIRNKITVANDLVNELENISQDQDNNVIKHRYQFLKGLVLSVDEKVELGKVEEIYLQVINAPVTDQETTINAIINYCYLLIKKYSQKKNEEALERLEYYSDRLSK</sequence>
<keyword evidence="1" id="KW-0677">Repeat</keyword>
<comment type="caution">
    <text evidence="3">The sequence shown here is derived from an EMBL/GenBank/DDBJ whole genome shotgun (WGS) entry which is preliminary data.</text>
</comment>
<protein>
    <submittedName>
        <fullName evidence="3">Uncharacterized protein</fullName>
    </submittedName>
</protein>
<dbReference type="InterPro" id="IPR011990">
    <property type="entry name" value="TPR-like_helical_dom_sf"/>
</dbReference>
<name>X1DF27_9ZZZZ</name>
<dbReference type="SMART" id="SM00028">
    <property type="entry name" value="TPR"/>
    <property type="match status" value="3"/>
</dbReference>
<dbReference type="PANTHER" id="PTHR45641:SF19">
    <property type="entry name" value="NEPHROCYSTIN-3"/>
    <property type="match status" value="1"/>
</dbReference>
<evidence type="ECO:0000313" key="3">
    <source>
        <dbReference type="EMBL" id="GAH03664.1"/>
    </source>
</evidence>
<organism evidence="3">
    <name type="scientific">marine sediment metagenome</name>
    <dbReference type="NCBI Taxonomy" id="412755"/>
    <lineage>
        <taxon>unclassified sequences</taxon>
        <taxon>metagenomes</taxon>
        <taxon>ecological metagenomes</taxon>
    </lineage>
</organism>
<dbReference type="InterPro" id="IPR019734">
    <property type="entry name" value="TPR_rpt"/>
</dbReference>
<dbReference type="Gene3D" id="1.25.40.10">
    <property type="entry name" value="Tetratricopeptide repeat domain"/>
    <property type="match status" value="2"/>
</dbReference>
<proteinExistence type="predicted"/>
<keyword evidence="2" id="KW-0802">TPR repeat</keyword>
<dbReference type="AlphaFoldDB" id="X1DF27"/>
<evidence type="ECO:0000256" key="2">
    <source>
        <dbReference type="ARBA" id="ARBA00022803"/>
    </source>
</evidence>